<dbReference type="GO" id="GO:0006281">
    <property type="term" value="P:DNA repair"/>
    <property type="evidence" value="ECO:0007669"/>
    <property type="project" value="TreeGrafter"/>
</dbReference>
<dbReference type="SMART" id="SM00802">
    <property type="entry name" value="UME"/>
    <property type="match status" value="1"/>
</dbReference>
<dbReference type="PROSITE" id="PS51189">
    <property type="entry name" value="FAT"/>
    <property type="match status" value="1"/>
</dbReference>
<dbReference type="Pfam" id="PF08064">
    <property type="entry name" value="UME"/>
    <property type="match status" value="1"/>
</dbReference>
<accession>A0A0T6AXS5</accession>
<evidence type="ECO:0000256" key="4">
    <source>
        <dbReference type="ARBA" id="ARBA00022763"/>
    </source>
</evidence>
<dbReference type="GO" id="GO:0000723">
    <property type="term" value="P:telomere maintenance"/>
    <property type="evidence" value="ECO:0007669"/>
    <property type="project" value="TreeGrafter"/>
</dbReference>
<evidence type="ECO:0000313" key="9">
    <source>
        <dbReference type="Proteomes" id="UP000051574"/>
    </source>
</evidence>
<dbReference type="GO" id="GO:0004674">
    <property type="term" value="F:protein serine/threonine kinase activity"/>
    <property type="evidence" value="ECO:0007669"/>
    <property type="project" value="UniProtKB-KW"/>
</dbReference>
<dbReference type="Pfam" id="PF25030">
    <property type="entry name" value="M-HEAT_ATR"/>
    <property type="match status" value="1"/>
</dbReference>
<protein>
    <recommendedName>
        <fullName evidence="2">non-specific serine/threonine protein kinase</fullName>
        <ecNumber evidence="2">2.7.11.1</ecNumber>
    </recommendedName>
</protein>
<sequence>MYNLSLSVSDECKKRVEKLLIVILESKICCYDRCKLRICKFIVNKLLSSDENGNINIEVQSKCCDIILQDDAYVENILKSKLLEDLMKKNELVALELIFWKIKKDVENFTPENGTSACVVDNISATWKELSLMVTKRIQQLNCTNNCVLDSMLVLVDKIMDKIVKFKMKMSQKLFIGRSFDMEFFPEPEFIVSLLLFINAHLGNCKTRLPHTVFVKILSKTPLSSNTSNIEIIFHLIAYPFLTLFYKTNNELPLNLLGKCDKKEARVCLKEIYKHLALFQENKSSALRNVCEFMLVLESKLGNSINDINRHNLELNFLRIFTDVYTKGSGQLQVILVKYLSIIISYLKNLDFVPKLLLHTCDNQSIVENVIEALPNAVCVLCSNYVRITTWSSIDNKLNINYNCVKCNFMKASDDNLVKKDISNFHIDQNPFVTSEVIENRANNIDLKEILKSVWKFSTSINVSILKTFVKVLPSLSNHINTFHTIENTRVWIRYAGHEDQSVRKGFVQVFCSVLTSCQENEVIPRSTKEEILELCLNQLFKFAKNSLQHSNFELQDTLLETVDAITELKVKPIPLECIKIFLYFIMIPTSNYPAIAENYLLELAKKHNTKPLLLYGRYRREICQYLVDLCAINQALVSYTMKKSLEHISIVLGYLNAKDFVCKENSYLVPYLVSLIVLMPDVLDLIKETADLSEIEQGELLASNYGGIFLYLFLNKSEKEFKDCMKYIEAKTLMTASVLRKRNFKVILNELLLNFHEKRERVLVALRLLASEDTDGEVMNIKRIPDYLQPRFLGVLQYFDTKLFAKKQVLLSLAEIFKFMGPKRIVPFRFKIIAMLRTALNLNYSNFPELNCNVWDAFVRNCDIESLGGQLAMIFVSLLPLVEIYPFKINNIFSYLILQNENHLKDYIADLFFLLDYKVAPEIHNMVRKYMQKFEQLNFQQKMQYLMKYLSHETNEVKIHALKYVKEIIKENRSELDTMILGYNGMDITVVNLLEILTVGCREKDRSLKLACGECIGELGGIEPSHLPRKYAETQSFTFFITEDVFVVNSLQELIRALQAEKNTTIMDRFALAIQETLKIYGIGPETSSPKHSIWKQFPQAHKELMVPFLSSRYTIGQTPEPMQASPIFGSTVGNTFQTWSQNWTCLLISAIKTDKKKLLEVCLPSMKQCHRTLMHFLPHIVLHSLLEGSPNDFKKCYDEFAAVINSFEHPNDFLDDQFEVVAPSTSTNRFNQTSQAATSKGLKKSHCMKVIFILLDFLERWIREWQWQRGANGRDDDNYKKIYLFLTRFCKLQLAKCSFRYGEYSRALMYLEDYITNNQQELDKNLHFLAKIYAQLDEPDAVSGVSALRNREPTIEQRILELEVSGKLSDAVACYEQIPHPLKLKHLQVILILSNVNVSGHYFKSVCSLGAYTLLLRFG</sequence>
<dbReference type="InterPro" id="IPR056802">
    <property type="entry name" value="ATR-like_M-HEAT"/>
</dbReference>
<feature type="domain" description="FAT" evidence="7">
    <location>
        <begin position="1295"/>
        <end position="1421"/>
    </location>
</feature>
<evidence type="ECO:0000256" key="6">
    <source>
        <dbReference type="ARBA" id="ARBA00023242"/>
    </source>
</evidence>
<keyword evidence="5" id="KW-0418">Kinase</keyword>
<dbReference type="GO" id="GO:0000077">
    <property type="term" value="P:DNA damage checkpoint signaling"/>
    <property type="evidence" value="ECO:0007669"/>
    <property type="project" value="TreeGrafter"/>
</dbReference>
<evidence type="ECO:0000256" key="1">
    <source>
        <dbReference type="ARBA" id="ARBA00004123"/>
    </source>
</evidence>
<keyword evidence="4" id="KW-0227">DNA damage</keyword>
<dbReference type="OrthoDB" id="381190at2759"/>
<evidence type="ECO:0000313" key="8">
    <source>
        <dbReference type="EMBL" id="KRT79873.1"/>
    </source>
</evidence>
<dbReference type="SUPFAM" id="SSF48371">
    <property type="entry name" value="ARM repeat"/>
    <property type="match status" value="1"/>
</dbReference>
<organism evidence="8 9">
    <name type="scientific">Oryctes borbonicus</name>
    <dbReference type="NCBI Taxonomy" id="1629725"/>
    <lineage>
        <taxon>Eukaryota</taxon>
        <taxon>Metazoa</taxon>
        <taxon>Ecdysozoa</taxon>
        <taxon>Arthropoda</taxon>
        <taxon>Hexapoda</taxon>
        <taxon>Insecta</taxon>
        <taxon>Pterygota</taxon>
        <taxon>Neoptera</taxon>
        <taxon>Endopterygota</taxon>
        <taxon>Coleoptera</taxon>
        <taxon>Polyphaga</taxon>
        <taxon>Scarabaeiformia</taxon>
        <taxon>Scarabaeidae</taxon>
        <taxon>Dynastinae</taxon>
        <taxon>Oryctes</taxon>
    </lineage>
</organism>
<evidence type="ECO:0000256" key="3">
    <source>
        <dbReference type="ARBA" id="ARBA00022527"/>
    </source>
</evidence>
<name>A0A0T6AXS5_9SCAR</name>
<keyword evidence="9" id="KW-1185">Reference proteome</keyword>
<evidence type="ECO:0000259" key="7">
    <source>
        <dbReference type="PROSITE" id="PS51189"/>
    </source>
</evidence>
<dbReference type="InterPro" id="IPR014009">
    <property type="entry name" value="PIK_FAT"/>
</dbReference>
<evidence type="ECO:0000256" key="2">
    <source>
        <dbReference type="ARBA" id="ARBA00012513"/>
    </source>
</evidence>
<dbReference type="InterPro" id="IPR012993">
    <property type="entry name" value="UME"/>
</dbReference>
<comment type="subcellular location">
    <subcellularLocation>
        <location evidence="1">Nucleus</location>
    </subcellularLocation>
</comment>
<reference evidence="8 9" key="1">
    <citation type="submission" date="2015-09" db="EMBL/GenBank/DDBJ databases">
        <title>Draft genome of the scarab beetle Oryctes borbonicus.</title>
        <authorList>
            <person name="Meyer J.M."/>
            <person name="Markov G.V."/>
            <person name="Baskaran P."/>
            <person name="Herrmann M."/>
            <person name="Sommer R.J."/>
            <person name="Roedelsperger C."/>
        </authorList>
    </citation>
    <scope>NUCLEOTIDE SEQUENCE [LARGE SCALE GENOMIC DNA]</scope>
    <source>
        <strain evidence="8">OB123</strain>
        <tissue evidence="8">Whole animal</tissue>
    </source>
</reference>
<dbReference type="PANTHER" id="PTHR11139">
    <property type="entry name" value="ATAXIA TELANGIECTASIA MUTATED ATM -RELATED"/>
    <property type="match status" value="1"/>
</dbReference>
<dbReference type="InterPro" id="IPR050517">
    <property type="entry name" value="DDR_Repair_Kinase"/>
</dbReference>
<evidence type="ECO:0000256" key="5">
    <source>
        <dbReference type="ARBA" id="ARBA00022777"/>
    </source>
</evidence>
<dbReference type="EMBL" id="LJIG01022570">
    <property type="protein sequence ID" value="KRT79873.1"/>
    <property type="molecule type" value="Genomic_DNA"/>
</dbReference>
<dbReference type="GO" id="GO:0005634">
    <property type="term" value="C:nucleus"/>
    <property type="evidence" value="ECO:0007669"/>
    <property type="project" value="UniProtKB-SubCell"/>
</dbReference>
<dbReference type="PANTHER" id="PTHR11139:SF69">
    <property type="entry name" value="SERINE_THREONINE-PROTEIN KINASE ATR"/>
    <property type="match status" value="1"/>
</dbReference>
<keyword evidence="5" id="KW-0808">Transferase</keyword>
<comment type="caution">
    <text evidence="8">The sequence shown here is derived from an EMBL/GenBank/DDBJ whole genome shotgun (WGS) entry which is preliminary data.</text>
</comment>
<proteinExistence type="predicted"/>
<keyword evidence="3" id="KW-0723">Serine/threonine-protein kinase</keyword>
<dbReference type="GO" id="GO:0005694">
    <property type="term" value="C:chromosome"/>
    <property type="evidence" value="ECO:0007669"/>
    <property type="project" value="TreeGrafter"/>
</dbReference>
<dbReference type="Proteomes" id="UP000051574">
    <property type="component" value="Unassembled WGS sequence"/>
</dbReference>
<keyword evidence="6" id="KW-0539">Nucleus</keyword>
<dbReference type="InterPro" id="IPR016024">
    <property type="entry name" value="ARM-type_fold"/>
</dbReference>
<gene>
    <name evidence="8" type="ORF">AMK59_8162</name>
</gene>
<dbReference type="EC" id="2.7.11.1" evidence="2"/>